<sequence length="157" mass="17416">MDGGGRESGEKKETQRTTDGDRGKGGIAETDCRSKGLPKETAAREVPSAYSGHACGKGRVNQNGSEHSKWLHEIDGHLSRFQGQGKEAKKREGPHGEQKEKGRIPEQTETLREEERVQRHKPRAIVGKSVDRKTHSAPKREITNKERNKGGDLQSRS</sequence>
<evidence type="ECO:0000256" key="1">
    <source>
        <dbReference type="SAM" id="MobiDB-lite"/>
    </source>
</evidence>
<dbReference type="AlphaFoldDB" id="A0AAV7TSA0"/>
<name>A0AAV7TSA0_PLEWA</name>
<feature type="compositionally biased region" description="Basic and acidic residues" evidence="1">
    <location>
        <begin position="129"/>
        <end position="150"/>
    </location>
</feature>
<reference evidence="2" key="1">
    <citation type="journal article" date="2022" name="bioRxiv">
        <title>Sequencing and chromosome-scale assembly of the giantPleurodeles waltlgenome.</title>
        <authorList>
            <person name="Brown T."/>
            <person name="Elewa A."/>
            <person name="Iarovenko S."/>
            <person name="Subramanian E."/>
            <person name="Araus A.J."/>
            <person name="Petzold A."/>
            <person name="Susuki M."/>
            <person name="Suzuki K.-i.T."/>
            <person name="Hayashi T."/>
            <person name="Toyoda A."/>
            <person name="Oliveira C."/>
            <person name="Osipova E."/>
            <person name="Leigh N.D."/>
            <person name="Simon A."/>
            <person name="Yun M.H."/>
        </authorList>
    </citation>
    <scope>NUCLEOTIDE SEQUENCE</scope>
    <source>
        <strain evidence="2">20211129_DDA</strain>
        <tissue evidence="2">Liver</tissue>
    </source>
</reference>
<evidence type="ECO:0000313" key="3">
    <source>
        <dbReference type="Proteomes" id="UP001066276"/>
    </source>
</evidence>
<keyword evidence="3" id="KW-1185">Reference proteome</keyword>
<feature type="compositionally biased region" description="Basic and acidic residues" evidence="1">
    <location>
        <begin position="86"/>
        <end position="117"/>
    </location>
</feature>
<feature type="compositionally biased region" description="Basic and acidic residues" evidence="1">
    <location>
        <begin position="1"/>
        <end position="43"/>
    </location>
</feature>
<protein>
    <submittedName>
        <fullName evidence="2">Uncharacterized protein</fullName>
    </submittedName>
</protein>
<proteinExistence type="predicted"/>
<dbReference type="EMBL" id="JANPWB010000006">
    <property type="protein sequence ID" value="KAJ1178547.1"/>
    <property type="molecule type" value="Genomic_DNA"/>
</dbReference>
<feature type="compositionally biased region" description="Basic and acidic residues" evidence="1">
    <location>
        <begin position="66"/>
        <end position="78"/>
    </location>
</feature>
<feature type="region of interest" description="Disordered" evidence="1">
    <location>
        <begin position="1"/>
        <end position="157"/>
    </location>
</feature>
<accession>A0AAV7TSA0</accession>
<evidence type="ECO:0000313" key="2">
    <source>
        <dbReference type="EMBL" id="KAJ1178547.1"/>
    </source>
</evidence>
<dbReference type="Proteomes" id="UP001066276">
    <property type="component" value="Chromosome 3_2"/>
</dbReference>
<gene>
    <name evidence="2" type="ORF">NDU88_003792</name>
</gene>
<organism evidence="2 3">
    <name type="scientific">Pleurodeles waltl</name>
    <name type="common">Iberian ribbed newt</name>
    <dbReference type="NCBI Taxonomy" id="8319"/>
    <lineage>
        <taxon>Eukaryota</taxon>
        <taxon>Metazoa</taxon>
        <taxon>Chordata</taxon>
        <taxon>Craniata</taxon>
        <taxon>Vertebrata</taxon>
        <taxon>Euteleostomi</taxon>
        <taxon>Amphibia</taxon>
        <taxon>Batrachia</taxon>
        <taxon>Caudata</taxon>
        <taxon>Salamandroidea</taxon>
        <taxon>Salamandridae</taxon>
        <taxon>Pleurodelinae</taxon>
        <taxon>Pleurodeles</taxon>
    </lineage>
</organism>
<comment type="caution">
    <text evidence="2">The sequence shown here is derived from an EMBL/GenBank/DDBJ whole genome shotgun (WGS) entry which is preliminary data.</text>
</comment>